<reference evidence="1 2" key="1">
    <citation type="submission" date="2015-02" db="EMBL/GenBank/DDBJ databases">
        <title>Improved understanding of the partial-nitritation anammox process through 23 genomes representing the majority of the microbial community.</title>
        <authorList>
            <person name="Speth D.R."/>
            <person name="In T Zandt M."/>
            <person name="Guerrero Cruz S."/>
            <person name="Jetten M.S."/>
            <person name="Dutilh B.E."/>
        </authorList>
    </citation>
    <scope>NUCLEOTIDE SEQUENCE [LARGE SCALE GENOMIC DNA]</scope>
    <source>
        <strain evidence="1">OLB21</strain>
    </source>
</reference>
<comment type="caution">
    <text evidence="1">The sequence shown here is derived from an EMBL/GenBank/DDBJ whole genome shotgun (WGS) entry which is preliminary data.</text>
</comment>
<dbReference type="AlphaFoldDB" id="A0A136KEX5"/>
<evidence type="ECO:0000313" key="2">
    <source>
        <dbReference type="Proteomes" id="UP000070449"/>
    </source>
</evidence>
<accession>A0A136KEX5</accession>
<dbReference type="EMBL" id="JYPD01000029">
    <property type="protein sequence ID" value="KXK07883.1"/>
    <property type="molecule type" value="Genomic_DNA"/>
</dbReference>
<evidence type="ECO:0000313" key="1">
    <source>
        <dbReference type="EMBL" id="KXK07883.1"/>
    </source>
</evidence>
<dbReference type="STRING" id="1617427.UZ20_WS6002001102"/>
<sequence length="106" mass="11989">MIDPNKPLVDPLSEQMQANLVDPDAATQERIANLAIVGEALNETYGEENQDYGTDFFLAKEALKKFKEGIEKLNLQPRSKKGMLDLISYLEEKIQKRMDNSESSVQ</sequence>
<organism evidence="1 2">
    <name type="scientific">candidate division WS6 bacterium OLB21</name>
    <dbReference type="NCBI Taxonomy" id="1617427"/>
    <lineage>
        <taxon>Bacteria</taxon>
        <taxon>Candidatus Dojkabacteria</taxon>
    </lineage>
</organism>
<name>A0A136KEX5_9BACT</name>
<protein>
    <submittedName>
        <fullName evidence="1">Uncharacterized protein</fullName>
    </submittedName>
</protein>
<gene>
    <name evidence="1" type="ORF">UZ20_WS6002001102</name>
</gene>
<proteinExistence type="predicted"/>
<dbReference type="Proteomes" id="UP000070449">
    <property type="component" value="Unassembled WGS sequence"/>
</dbReference>